<reference evidence="1 2" key="1">
    <citation type="journal article" date="2016" name="Nat. Commun.">
        <title>Thousands of microbial genomes shed light on interconnected biogeochemical processes in an aquifer system.</title>
        <authorList>
            <person name="Anantharaman K."/>
            <person name="Brown C.T."/>
            <person name="Hug L.A."/>
            <person name="Sharon I."/>
            <person name="Castelle C.J."/>
            <person name="Probst A.J."/>
            <person name="Thomas B.C."/>
            <person name="Singh A."/>
            <person name="Wilkins M.J."/>
            <person name="Karaoz U."/>
            <person name="Brodie E.L."/>
            <person name="Williams K.H."/>
            <person name="Hubbard S.S."/>
            <person name="Banfield J.F."/>
        </authorList>
    </citation>
    <scope>NUCLEOTIDE SEQUENCE [LARGE SCALE GENOMIC DNA]</scope>
</reference>
<dbReference type="STRING" id="1798665.A2942_02365"/>
<dbReference type="AlphaFoldDB" id="A0A1G2DJT6"/>
<evidence type="ECO:0000313" key="2">
    <source>
        <dbReference type="Proteomes" id="UP000178534"/>
    </source>
</evidence>
<accession>A0A1G2DJT6</accession>
<protein>
    <recommendedName>
        <fullName evidence="3">Transglutaminase-like domain-containing protein</fullName>
    </recommendedName>
</protein>
<dbReference type="EMBL" id="MHLP01000001">
    <property type="protein sequence ID" value="OGZ13915.1"/>
    <property type="molecule type" value="Genomic_DNA"/>
</dbReference>
<organism evidence="1 2">
    <name type="scientific">Candidatus Lloydbacteria bacterium RIFCSPLOWO2_01_FULL_50_20</name>
    <dbReference type="NCBI Taxonomy" id="1798665"/>
    <lineage>
        <taxon>Bacteria</taxon>
        <taxon>Candidatus Lloydiibacteriota</taxon>
    </lineage>
</organism>
<proteinExistence type="predicted"/>
<comment type="caution">
    <text evidence="1">The sequence shown here is derived from an EMBL/GenBank/DDBJ whole genome shotgun (WGS) entry which is preliminary data.</text>
</comment>
<evidence type="ECO:0000313" key="1">
    <source>
        <dbReference type="EMBL" id="OGZ13915.1"/>
    </source>
</evidence>
<name>A0A1G2DJT6_9BACT</name>
<dbReference type="Proteomes" id="UP000178534">
    <property type="component" value="Unassembled WGS sequence"/>
</dbReference>
<gene>
    <name evidence="1" type="ORF">A2942_02365</name>
</gene>
<sequence length="198" mass="22670">MNVLKPLGTPQKIQDFVTAIPQNFEPDGDTCMSVREVLTKRRAHCIEGALVAALAFWVHGKPPLLMDVKASDEDDDHVVALFRENGCWGAISKGNHAYTRYRDPVYRTLRELAMSYFHEYYNPAGKKTLRSYSRPLDLSCYGPDVWMTGEGAWEIARDIDAIKHFALISKVQERSLRPIEEIERRVSKVVVHRSPRVR</sequence>
<evidence type="ECO:0008006" key="3">
    <source>
        <dbReference type="Google" id="ProtNLM"/>
    </source>
</evidence>